<comment type="caution">
    <text evidence="2">The sequence shown here is derived from an EMBL/GenBank/DDBJ whole genome shotgun (WGS) entry which is preliminary data.</text>
</comment>
<evidence type="ECO:0000259" key="1">
    <source>
        <dbReference type="Pfam" id="PF01738"/>
    </source>
</evidence>
<evidence type="ECO:0000313" key="2">
    <source>
        <dbReference type="EMBL" id="KAJ3252900.1"/>
    </source>
</evidence>
<feature type="domain" description="Dienelactone hydrolase" evidence="1">
    <location>
        <begin position="27"/>
        <end position="258"/>
    </location>
</feature>
<dbReference type="Proteomes" id="UP001210925">
    <property type="component" value="Unassembled WGS sequence"/>
</dbReference>
<dbReference type="PANTHER" id="PTHR17630">
    <property type="entry name" value="DIENELACTONE HYDROLASE"/>
    <property type="match status" value="1"/>
</dbReference>
<evidence type="ECO:0000313" key="3">
    <source>
        <dbReference type="EMBL" id="KAJ3252906.1"/>
    </source>
</evidence>
<evidence type="ECO:0000313" key="4">
    <source>
        <dbReference type="Proteomes" id="UP001210925"/>
    </source>
</evidence>
<protein>
    <recommendedName>
        <fullName evidence="1">Dienelactone hydrolase domain-containing protein</fullName>
    </recommendedName>
</protein>
<gene>
    <name evidence="2" type="ORF">HK103_001096</name>
    <name evidence="3" type="ORF">HK103_001102</name>
</gene>
<dbReference type="Pfam" id="PF01738">
    <property type="entry name" value="DLH"/>
    <property type="match status" value="1"/>
</dbReference>
<dbReference type="AlphaFoldDB" id="A0AAD5Y395"/>
<dbReference type="InterPro" id="IPR002925">
    <property type="entry name" value="Dienelactn_hydro"/>
</dbReference>
<proteinExistence type="predicted"/>
<organism evidence="2 4">
    <name type="scientific">Boothiomyces macroporosus</name>
    <dbReference type="NCBI Taxonomy" id="261099"/>
    <lineage>
        <taxon>Eukaryota</taxon>
        <taxon>Fungi</taxon>
        <taxon>Fungi incertae sedis</taxon>
        <taxon>Chytridiomycota</taxon>
        <taxon>Chytridiomycota incertae sedis</taxon>
        <taxon>Chytridiomycetes</taxon>
        <taxon>Rhizophydiales</taxon>
        <taxon>Terramycetaceae</taxon>
        <taxon>Boothiomyces</taxon>
    </lineage>
</organism>
<dbReference type="EMBL" id="JADGKB010000126">
    <property type="protein sequence ID" value="KAJ3252900.1"/>
    <property type="molecule type" value="Genomic_DNA"/>
</dbReference>
<keyword evidence="4" id="KW-1185">Reference proteome</keyword>
<sequence length="261" mass="28721">MSSITCCTGFIHSGKPSGDEESINGVKCYVAKPKVSNSHAIVIATDIFGYTLPNSRLIADSFAKEGYYCVVPDLFEGTEPPADVMTDFDNLMSKTATLSQKVYAFFRVLWYGPKFLLFNSASSGIKIIEKVLPDVKKSYTKVGVQGYCWGGKIAALMAHHDGLIDAATAAHAGGLTYPTDIQNIKVPTFFMNAEEDHAITVEQKQTIERIMNEKGSKFGSKIYPGVKHGFAVRGNENDGNDKTQRAQAFLDSVSFYKRIWE</sequence>
<dbReference type="SUPFAM" id="SSF53474">
    <property type="entry name" value="alpha/beta-Hydrolases"/>
    <property type="match status" value="1"/>
</dbReference>
<dbReference type="Gene3D" id="3.40.50.1820">
    <property type="entry name" value="alpha/beta hydrolase"/>
    <property type="match status" value="1"/>
</dbReference>
<name>A0AAD5Y395_9FUNG</name>
<reference evidence="2" key="1">
    <citation type="submission" date="2020-05" db="EMBL/GenBank/DDBJ databases">
        <title>Phylogenomic resolution of chytrid fungi.</title>
        <authorList>
            <person name="Stajich J.E."/>
            <person name="Amses K."/>
            <person name="Simmons R."/>
            <person name="Seto K."/>
            <person name="Myers J."/>
            <person name="Bonds A."/>
            <person name="Quandt C.A."/>
            <person name="Barry K."/>
            <person name="Liu P."/>
            <person name="Grigoriev I."/>
            <person name="Longcore J.E."/>
            <person name="James T.Y."/>
        </authorList>
    </citation>
    <scope>NUCLEOTIDE SEQUENCE</scope>
    <source>
        <strain evidence="2">PLAUS21</strain>
    </source>
</reference>
<dbReference type="GO" id="GO:0016787">
    <property type="term" value="F:hydrolase activity"/>
    <property type="evidence" value="ECO:0007669"/>
    <property type="project" value="InterPro"/>
</dbReference>
<dbReference type="PANTHER" id="PTHR17630:SF44">
    <property type="entry name" value="PROTEIN AIM2"/>
    <property type="match status" value="1"/>
</dbReference>
<accession>A0AAD5Y395</accession>
<dbReference type="EMBL" id="JADGKB010000126">
    <property type="protein sequence ID" value="KAJ3252906.1"/>
    <property type="molecule type" value="Genomic_DNA"/>
</dbReference>
<dbReference type="InterPro" id="IPR029058">
    <property type="entry name" value="AB_hydrolase_fold"/>
</dbReference>